<proteinExistence type="predicted"/>
<evidence type="ECO:0000313" key="2">
    <source>
        <dbReference type="Proteomes" id="UP001254257"/>
    </source>
</evidence>
<protein>
    <submittedName>
        <fullName evidence="1">Uncharacterized protein</fullName>
    </submittedName>
</protein>
<evidence type="ECO:0000313" key="1">
    <source>
        <dbReference type="EMBL" id="MDU0342536.1"/>
    </source>
</evidence>
<organism evidence="1 2">
    <name type="scientific">Bosea rubneri</name>
    <dbReference type="NCBI Taxonomy" id="3075434"/>
    <lineage>
        <taxon>Bacteria</taxon>
        <taxon>Pseudomonadati</taxon>
        <taxon>Pseudomonadota</taxon>
        <taxon>Alphaproteobacteria</taxon>
        <taxon>Hyphomicrobiales</taxon>
        <taxon>Boseaceae</taxon>
        <taxon>Bosea</taxon>
    </lineage>
</organism>
<dbReference type="Proteomes" id="UP001254257">
    <property type="component" value="Unassembled WGS sequence"/>
</dbReference>
<gene>
    <name evidence="1" type="ORF">RKE40_21770</name>
</gene>
<dbReference type="EMBL" id="JAWDID010000042">
    <property type="protein sequence ID" value="MDU0342536.1"/>
    <property type="molecule type" value="Genomic_DNA"/>
</dbReference>
<comment type="caution">
    <text evidence="1">The sequence shown here is derived from an EMBL/GenBank/DDBJ whole genome shotgun (WGS) entry which is preliminary data.</text>
</comment>
<name>A0ABU3SCX4_9HYPH</name>
<reference evidence="1 2" key="1">
    <citation type="submission" date="2023-09" db="EMBL/GenBank/DDBJ databases">
        <title>Whole genome shotgun sequencing (WGS) of Bosea sp. ZW T0_25, isolated from stored onions (Allium cepa).</title>
        <authorList>
            <person name="Stoll D.A."/>
            <person name="Huch M."/>
        </authorList>
    </citation>
    <scope>NUCLEOTIDE SEQUENCE [LARGE SCALE GENOMIC DNA]</scope>
    <source>
        <strain evidence="1 2">ZW T0_25</strain>
    </source>
</reference>
<dbReference type="RefSeq" id="WP_316020303.1">
    <property type="nucleotide sequence ID" value="NZ_JAWDID010000042.1"/>
</dbReference>
<accession>A0ABU3SCX4</accession>
<sequence length="91" mass="10422">MAMQMRIRRTWPEIDHLFHVEAEGGERIAVITHDKYAPNGAPRWHWAMSGRRRLSSADFGRCHDIEEVKRKIRESWPASHTASACAATPAN</sequence>
<keyword evidence="2" id="KW-1185">Reference proteome</keyword>